<evidence type="ECO:0000313" key="1">
    <source>
        <dbReference type="EMBL" id="PAV04252.1"/>
    </source>
</evidence>
<comment type="caution">
    <text evidence="1">The sequence shown here is derived from an EMBL/GenBank/DDBJ whole genome shotgun (WGS) entry which is preliminary data.</text>
</comment>
<keyword evidence="2" id="KW-1185">Reference proteome</keyword>
<proteinExistence type="predicted"/>
<evidence type="ECO:0000313" key="2">
    <source>
        <dbReference type="Proteomes" id="UP000217784"/>
    </source>
</evidence>
<accession>A0A2A2H4C2</accession>
<reference evidence="1 2" key="1">
    <citation type="journal article" date="2017" name="BMC Genomics">
        <title>Genomic analysis of methanogenic archaea reveals a shift towards energy conservation.</title>
        <authorList>
            <person name="Gilmore S.P."/>
            <person name="Henske J.K."/>
            <person name="Sexton J.A."/>
            <person name="Solomon K.V."/>
            <person name="Seppala S."/>
            <person name="Yoo J.I."/>
            <person name="Huyett L.M."/>
            <person name="Pressman A."/>
            <person name="Cogan J.Z."/>
            <person name="Kivenson V."/>
            <person name="Peng X."/>
            <person name="Tan Y."/>
            <person name="Valentine D.L."/>
            <person name="O'Malley M.A."/>
        </authorList>
    </citation>
    <scope>NUCLEOTIDE SEQUENCE [LARGE SCALE GENOMIC DNA]</scope>
    <source>
        <strain evidence="1 2">M.o.H.</strain>
    </source>
</reference>
<dbReference type="AlphaFoldDB" id="A0A2A2H4C2"/>
<sequence>MPRNSTNFEGFFGACKILKKFIEFFGTFKRKAFDACKIFNFAAEETEFPPASEIYDFRKVRKCLQNRS</sequence>
<dbReference type="EMBL" id="LMVM01000023">
    <property type="protein sequence ID" value="PAV04252.1"/>
    <property type="molecule type" value="Genomic_DNA"/>
</dbReference>
<organism evidence="1 2">
    <name type="scientific">Methanobacterium bryantii</name>
    <dbReference type="NCBI Taxonomy" id="2161"/>
    <lineage>
        <taxon>Archaea</taxon>
        <taxon>Methanobacteriati</taxon>
        <taxon>Methanobacteriota</taxon>
        <taxon>Methanomada group</taxon>
        <taxon>Methanobacteria</taxon>
        <taxon>Methanobacteriales</taxon>
        <taxon>Methanobacteriaceae</taxon>
        <taxon>Methanobacterium</taxon>
    </lineage>
</organism>
<gene>
    <name evidence="1" type="ORF">ASJ80_05205</name>
</gene>
<dbReference type="Proteomes" id="UP000217784">
    <property type="component" value="Unassembled WGS sequence"/>
</dbReference>
<name>A0A2A2H4C2_METBR</name>
<protein>
    <submittedName>
        <fullName evidence="1">Uncharacterized protein</fullName>
    </submittedName>
</protein>